<dbReference type="SUPFAM" id="SSF63446">
    <property type="entry name" value="Type I dockerin domain"/>
    <property type="match status" value="1"/>
</dbReference>
<keyword evidence="1" id="KW-0812">Transmembrane</keyword>
<gene>
    <name evidence="2" type="ORF">UT27_C0007G0062</name>
</gene>
<dbReference type="InterPro" id="IPR018247">
    <property type="entry name" value="EF_Hand_1_Ca_BS"/>
</dbReference>
<dbReference type="PROSITE" id="PS00018">
    <property type="entry name" value="EF_HAND_1"/>
    <property type="match status" value="1"/>
</dbReference>
<reference evidence="2 3" key="1">
    <citation type="journal article" date="2015" name="Nature">
        <title>rRNA introns, odd ribosomes, and small enigmatic genomes across a large radiation of phyla.</title>
        <authorList>
            <person name="Brown C.T."/>
            <person name="Hug L.A."/>
            <person name="Thomas B.C."/>
            <person name="Sharon I."/>
            <person name="Castelle C.J."/>
            <person name="Singh A."/>
            <person name="Wilkins M.J."/>
            <person name="Williams K.H."/>
            <person name="Banfield J.F."/>
        </authorList>
    </citation>
    <scope>NUCLEOTIDE SEQUENCE [LARGE SCALE GENOMIC DNA]</scope>
</reference>
<dbReference type="EMBL" id="LBWE01000007">
    <property type="protein sequence ID" value="KKR01582.1"/>
    <property type="molecule type" value="Genomic_DNA"/>
</dbReference>
<dbReference type="GO" id="GO:0004553">
    <property type="term" value="F:hydrolase activity, hydrolyzing O-glycosyl compounds"/>
    <property type="evidence" value="ECO:0007669"/>
    <property type="project" value="InterPro"/>
</dbReference>
<evidence type="ECO:0008006" key="4">
    <source>
        <dbReference type="Google" id="ProtNLM"/>
    </source>
</evidence>
<protein>
    <recommendedName>
        <fullName evidence="4">Dockerin domain-containing protein</fullName>
    </recommendedName>
</protein>
<keyword evidence="1" id="KW-1133">Transmembrane helix</keyword>
<dbReference type="InterPro" id="IPR002105">
    <property type="entry name" value="Dockerin_1_rpt"/>
</dbReference>
<dbReference type="Gene3D" id="1.10.1330.10">
    <property type="entry name" value="Dockerin domain"/>
    <property type="match status" value="1"/>
</dbReference>
<evidence type="ECO:0000256" key="1">
    <source>
        <dbReference type="SAM" id="Phobius"/>
    </source>
</evidence>
<accession>A0A837HQL0</accession>
<comment type="caution">
    <text evidence="2">The sequence shown here is derived from an EMBL/GenBank/DDBJ whole genome shotgun (WGS) entry which is preliminary data.</text>
</comment>
<proteinExistence type="predicted"/>
<dbReference type="Pfam" id="PF00404">
    <property type="entry name" value="Dockerin_1"/>
    <property type="match status" value="1"/>
</dbReference>
<organism evidence="2 3">
    <name type="scientific">Candidatus Nomurabacteria bacterium GW2011_GWD2_39_12</name>
    <dbReference type="NCBI Taxonomy" id="1618759"/>
    <lineage>
        <taxon>Bacteria</taxon>
        <taxon>Candidatus Nomuraibacteriota</taxon>
    </lineage>
</organism>
<feature type="transmembrane region" description="Helical" evidence="1">
    <location>
        <begin position="12"/>
        <end position="32"/>
    </location>
</feature>
<dbReference type="InterPro" id="IPR036439">
    <property type="entry name" value="Dockerin_dom_sf"/>
</dbReference>
<dbReference type="AlphaFoldDB" id="A0A837HQL0"/>
<dbReference type="Proteomes" id="UP000033998">
    <property type="component" value="Unassembled WGS sequence"/>
</dbReference>
<keyword evidence="1" id="KW-0472">Membrane</keyword>
<name>A0A837HQL0_9BACT</name>
<evidence type="ECO:0000313" key="3">
    <source>
        <dbReference type="Proteomes" id="UP000033998"/>
    </source>
</evidence>
<evidence type="ECO:0000313" key="2">
    <source>
        <dbReference type="EMBL" id="KKR01582.1"/>
    </source>
</evidence>
<dbReference type="GO" id="GO:0000272">
    <property type="term" value="P:polysaccharide catabolic process"/>
    <property type="evidence" value="ECO:0007669"/>
    <property type="project" value="InterPro"/>
</dbReference>
<sequence>MIYNSLCKKIVFVGVVSKISYFSVFIFLNFLFTPEAFAALSCSVSATCASPDVVVLRMASTANSHAELPSQSNYSQLVCCSGVSGLSNSCTGTFATVLRLSGTTNAHVEENTESTAAYNGNNACLSVSSGTVTLGYQNSNCSGFDTTVASISQTPTNAHVGDSSTYTRKVCASTSVSDTSSVGSGGGQNNIIIVTEKEKKQILAIADFNNDNKVNILDLSVLLYYYGKSGSSIDSYDLKKDGVIDFKDVSIMFYYWNLLL</sequence>